<dbReference type="Proteomes" id="UP001476950">
    <property type="component" value="Unassembled WGS sequence"/>
</dbReference>
<evidence type="ECO:0000313" key="1">
    <source>
        <dbReference type="EMBL" id="MEP1060635.1"/>
    </source>
</evidence>
<evidence type="ECO:0000313" key="2">
    <source>
        <dbReference type="Proteomes" id="UP001476950"/>
    </source>
</evidence>
<keyword evidence="2" id="KW-1185">Reference proteome</keyword>
<proteinExistence type="predicted"/>
<comment type="caution">
    <text evidence="1">The sequence shown here is derived from an EMBL/GenBank/DDBJ whole genome shotgun (WGS) entry which is preliminary data.</text>
</comment>
<sequence length="46" mass="5103">MTTLLPQAAIVYPSSDGERLAEISVHINAIVDAVVGLWQYLEQRSF</sequence>
<accession>A0ABV0KN87</accession>
<organism evidence="1 2">
    <name type="scientific">Stenomitos frigidus AS-A4</name>
    <dbReference type="NCBI Taxonomy" id="2933935"/>
    <lineage>
        <taxon>Bacteria</taxon>
        <taxon>Bacillati</taxon>
        <taxon>Cyanobacteriota</taxon>
        <taxon>Cyanophyceae</taxon>
        <taxon>Leptolyngbyales</taxon>
        <taxon>Leptolyngbyaceae</taxon>
        <taxon>Stenomitos</taxon>
    </lineage>
</organism>
<protein>
    <submittedName>
        <fullName evidence="1">Uncharacterized protein</fullName>
    </submittedName>
</protein>
<reference evidence="1 2" key="1">
    <citation type="submission" date="2022-04" db="EMBL/GenBank/DDBJ databases">
        <title>Positive selection, recombination, and allopatry shape intraspecific diversity of widespread and dominant cyanobacteria.</title>
        <authorList>
            <person name="Wei J."/>
            <person name="Shu W."/>
            <person name="Hu C."/>
        </authorList>
    </citation>
    <scope>NUCLEOTIDE SEQUENCE [LARGE SCALE GENOMIC DNA]</scope>
    <source>
        <strain evidence="1 2">AS-A4</strain>
    </source>
</reference>
<gene>
    <name evidence="1" type="ORF">NDI38_19565</name>
</gene>
<name>A0ABV0KN87_9CYAN</name>
<dbReference type="EMBL" id="JAMPLM010000020">
    <property type="protein sequence ID" value="MEP1060635.1"/>
    <property type="molecule type" value="Genomic_DNA"/>
</dbReference>
<dbReference type="RefSeq" id="WP_190448629.1">
    <property type="nucleotide sequence ID" value="NZ_JAMPLM010000020.1"/>
</dbReference>